<organism evidence="2">
    <name type="scientific">Emiliania huxleyi</name>
    <name type="common">Coccolithophore</name>
    <name type="synonym">Pontosphaera huxleyi</name>
    <dbReference type="NCBI Taxonomy" id="2903"/>
    <lineage>
        <taxon>Eukaryota</taxon>
        <taxon>Haptista</taxon>
        <taxon>Haptophyta</taxon>
        <taxon>Prymnesiophyceae</taxon>
        <taxon>Isochrysidales</taxon>
        <taxon>Noelaerhabdaceae</taxon>
        <taxon>Emiliania</taxon>
    </lineage>
</organism>
<proteinExistence type="predicted"/>
<protein>
    <submittedName>
        <fullName evidence="2">Uncharacterized protein</fullName>
    </submittedName>
</protein>
<evidence type="ECO:0000313" key="2">
    <source>
        <dbReference type="EMBL" id="EOD14460.1"/>
    </source>
</evidence>
<feature type="compositionally biased region" description="Low complexity" evidence="1">
    <location>
        <begin position="18"/>
        <end position="27"/>
    </location>
</feature>
<gene>
    <name evidence="2" type="ORF">EMIHUDRAFT_356678</name>
</gene>
<accession>R1DIZ8</accession>
<feature type="region of interest" description="Disordered" evidence="1">
    <location>
        <begin position="1"/>
        <end position="27"/>
    </location>
</feature>
<sequence>PPRRDLGCMPRRSRRGRQVGQQSNGSSLFSARQAIPWCIDGPSVCPPHTGP</sequence>
<name>R1DIZ8_EMIHU</name>
<dbReference type="HOGENOM" id="CLU_3130593_0_0_1"/>
<dbReference type="RefSeq" id="XP_005766889.1">
    <property type="nucleotide sequence ID" value="XM_005766832.1"/>
</dbReference>
<feature type="non-terminal residue" evidence="2">
    <location>
        <position position="1"/>
    </location>
</feature>
<dbReference type="KEGG" id="ehx:EMIHUDRAFT_356678"/>
<dbReference type="AlphaFoldDB" id="R1DIZ8"/>
<dbReference type="GeneID" id="17260614"/>
<reference evidence="2" key="1">
    <citation type="submission" date="2012-07" db="EMBL/GenBank/DDBJ databases">
        <title>Genome variability drives Emilianias global distribution.</title>
        <authorList>
            <consortium name="DOE Joint Genome Institute"/>
            <person name="Read B."/>
            <person name="Kegel J."/>
            <person name="Klute M."/>
            <person name="Kuo A."/>
            <person name="Lefebvre S.C."/>
            <person name="Maumus F."/>
            <person name="Mayer C."/>
            <person name="Miller J."/>
            <person name="Allen A."/>
            <person name="Bidle K."/>
            <person name="Borodovsky M."/>
            <person name="Bowler C."/>
            <person name="Brownlee C."/>
            <person name="Claverie J.-M."/>
            <person name="Cock M."/>
            <person name="De Vargas C."/>
            <person name="Elias M."/>
            <person name="Frickenhaus S."/>
            <person name="Gladyshev V.N."/>
            <person name="Gonzalez K."/>
            <person name="Guda C."/>
            <person name="Hadaegh A."/>
            <person name="Herman E."/>
            <person name="Iglesias-Rodriguez D."/>
            <person name="Jones B."/>
            <person name="Lawson T."/>
            <person name="Leese F."/>
            <person name="Lin Y.-C."/>
            <person name="Lindquist E."/>
            <person name="Lobanov A."/>
            <person name="Lucas S."/>
            <person name="Malik S.-H.B."/>
            <person name="Marsh M.E."/>
            <person name="Mock T."/>
            <person name="Monier A."/>
            <person name="Moreau H."/>
            <person name="Mueller-Roeber B."/>
            <person name="Napier J."/>
            <person name="Ogata H."/>
            <person name="Parker M."/>
            <person name="Probert I."/>
            <person name="Quesneville H."/>
            <person name="Raines C."/>
            <person name="Rensing S."/>
            <person name="Riano-Pachon D.M."/>
            <person name="Richier S."/>
            <person name="Rokitta S."/>
            <person name="Salamov A."/>
            <person name="Sarno A.F."/>
            <person name="Schmutz J."/>
            <person name="Schroeder D."/>
            <person name="Shiraiwa Y."/>
            <person name="Soanes D.M."/>
            <person name="Valentin K."/>
            <person name="Van Der Giezen M."/>
            <person name="Van Der Peer Y."/>
            <person name="Vardi A."/>
            <person name="Verret F."/>
            <person name="Von Dassow P."/>
            <person name="Wheeler G."/>
            <person name="Williams B."/>
            <person name="Wilson W."/>
            <person name="Wolfe G."/>
            <person name="Wurch L.L."/>
            <person name="Young J."/>
            <person name="Dacks J.B."/>
            <person name="Delwiche C.F."/>
            <person name="Dyhrman S."/>
            <person name="Glockner G."/>
            <person name="John U."/>
            <person name="Richards T."/>
            <person name="Worden A.Z."/>
            <person name="Zhang X."/>
            <person name="Grigoriev I.V."/>
        </authorList>
    </citation>
    <scope>NUCLEOTIDE SEQUENCE</scope>
    <source>
        <strain evidence="2">CCMP1516</strain>
    </source>
</reference>
<feature type="non-terminal residue" evidence="2">
    <location>
        <position position="51"/>
    </location>
</feature>
<evidence type="ECO:0000256" key="1">
    <source>
        <dbReference type="SAM" id="MobiDB-lite"/>
    </source>
</evidence>
<dbReference type="EMBL" id="KB867195">
    <property type="protein sequence ID" value="EOD14460.1"/>
    <property type="molecule type" value="Genomic_DNA"/>
</dbReference>